<name>A0AAD6MCB4_9ROSI</name>
<reference evidence="1" key="1">
    <citation type="journal article" date="2023" name="Mol. Ecol. Resour.">
        <title>Chromosome-level genome assembly of a triploid poplar Populus alba 'Berolinensis'.</title>
        <authorList>
            <person name="Chen S."/>
            <person name="Yu Y."/>
            <person name="Wang X."/>
            <person name="Wang S."/>
            <person name="Zhang T."/>
            <person name="Zhou Y."/>
            <person name="He R."/>
            <person name="Meng N."/>
            <person name="Wang Y."/>
            <person name="Liu W."/>
            <person name="Liu Z."/>
            <person name="Liu J."/>
            <person name="Guo Q."/>
            <person name="Huang H."/>
            <person name="Sederoff R.R."/>
            <person name="Wang G."/>
            <person name="Qu G."/>
            <person name="Chen S."/>
        </authorList>
    </citation>
    <scope>NUCLEOTIDE SEQUENCE</scope>
    <source>
        <strain evidence="1">SC-2020</strain>
    </source>
</reference>
<keyword evidence="2" id="KW-1185">Reference proteome</keyword>
<organism evidence="1 2">
    <name type="scientific">Populus alba x Populus x berolinensis</name>
    <dbReference type="NCBI Taxonomy" id="444605"/>
    <lineage>
        <taxon>Eukaryota</taxon>
        <taxon>Viridiplantae</taxon>
        <taxon>Streptophyta</taxon>
        <taxon>Embryophyta</taxon>
        <taxon>Tracheophyta</taxon>
        <taxon>Spermatophyta</taxon>
        <taxon>Magnoliopsida</taxon>
        <taxon>eudicotyledons</taxon>
        <taxon>Gunneridae</taxon>
        <taxon>Pentapetalae</taxon>
        <taxon>rosids</taxon>
        <taxon>fabids</taxon>
        <taxon>Malpighiales</taxon>
        <taxon>Salicaceae</taxon>
        <taxon>Saliceae</taxon>
        <taxon>Populus</taxon>
    </lineage>
</organism>
<gene>
    <name evidence="1" type="ORF">NC653_025842</name>
</gene>
<protein>
    <submittedName>
        <fullName evidence="1">Uncharacterized protein</fullName>
    </submittedName>
</protein>
<evidence type="ECO:0000313" key="2">
    <source>
        <dbReference type="Proteomes" id="UP001164929"/>
    </source>
</evidence>
<comment type="caution">
    <text evidence="1">The sequence shown here is derived from an EMBL/GenBank/DDBJ whole genome shotgun (WGS) entry which is preliminary data.</text>
</comment>
<dbReference type="EMBL" id="JAQIZT010000010">
    <property type="protein sequence ID" value="KAJ6982849.1"/>
    <property type="molecule type" value="Genomic_DNA"/>
</dbReference>
<sequence>MHTNPTPMNTEISKYLQIEIALMQCFCKLLEWRVNASYITCQTVCKALMYKFLHEYTFPNIKYTNYYTVTHLYQSRQPT</sequence>
<accession>A0AAD6MCB4</accession>
<proteinExistence type="predicted"/>
<evidence type="ECO:0000313" key="1">
    <source>
        <dbReference type="EMBL" id="KAJ6982849.1"/>
    </source>
</evidence>
<dbReference type="AlphaFoldDB" id="A0AAD6MCB4"/>
<dbReference type="Proteomes" id="UP001164929">
    <property type="component" value="Chromosome 10"/>
</dbReference>